<feature type="transmembrane region" description="Helical" evidence="1">
    <location>
        <begin position="321"/>
        <end position="342"/>
    </location>
</feature>
<evidence type="ECO:0000256" key="1">
    <source>
        <dbReference type="SAM" id="Phobius"/>
    </source>
</evidence>
<reference evidence="2 3" key="1">
    <citation type="journal article" date="2015" name="Nature">
        <title>rRNA introns, odd ribosomes, and small enigmatic genomes across a large radiation of phyla.</title>
        <authorList>
            <person name="Brown C.T."/>
            <person name="Hug L.A."/>
            <person name="Thomas B.C."/>
            <person name="Sharon I."/>
            <person name="Castelle C.J."/>
            <person name="Singh A."/>
            <person name="Wilkins M.J."/>
            <person name="Williams K.H."/>
            <person name="Banfield J.F."/>
        </authorList>
    </citation>
    <scope>NUCLEOTIDE SEQUENCE [LARGE SCALE GENOMIC DNA]</scope>
</reference>
<dbReference type="EMBL" id="LCJW01000023">
    <property type="protein sequence ID" value="KKT85739.1"/>
    <property type="molecule type" value="Genomic_DNA"/>
</dbReference>
<feature type="transmembrane region" description="Helical" evidence="1">
    <location>
        <begin position="28"/>
        <end position="48"/>
    </location>
</feature>
<accession>A0A0G1NNF0</accession>
<organism evidence="2 3">
    <name type="scientific">Candidatus Collierbacteria bacterium GW2011_GWA2_44_99</name>
    <dbReference type="NCBI Taxonomy" id="1618380"/>
    <lineage>
        <taxon>Bacteria</taxon>
        <taxon>Candidatus Collieribacteriota</taxon>
    </lineage>
</organism>
<proteinExistence type="predicted"/>
<comment type="caution">
    <text evidence="2">The sequence shown here is derived from an EMBL/GenBank/DDBJ whole genome shotgun (WGS) entry which is preliminary data.</text>
</comment>
<keyword evidence="1" id="KW-0812">Transmembrane</keyword>
<name>A0A0G1NNF0_9BACT</name>
<evidence type="ECO:0000313" key="2">
    <source>
        <dbReference type="EMBL" id="KKT85739.1"/>
    </source>
</evidence>
<gene>
    <name evidence="2" type="ORF">UW84_C0023G0003</name>
</gene>
<dbReference type="AlphaFoldDB" id="A0A0G1NNF0"/>
<protein>
    <submittedName>
        <fullName evidence="2">Uncharacterized protein</fullName>
    </submittedName>
</protein>
<evidence type="ECO:0000313" key="3">
    <source>
        <dbReference type="Proteomes" id="UP000034797"/>
    </source>
</evidence>
<sequence length="354" mass="38566">MKTNKYHPSGPGLIGSQIFKAWPCGDRYTMSVWVAMTISFLLLLTSVICYPTSATAAGYGLSIYPPLLRVHIKPGKTITQVFKIDNLINENKFFIARLVPFTDADLFGNPILNLKSTASWLTYFSLTNSSIKLGEPFTIKANSSEQLILSLTVPENASLKDLYVTLLVSTYSNTGGLGYQGTQVSATTGSNLLITIASEAYPPTLLRVENITPTSGWLFKFGSWYLADSITSVSFTAQVINRGDFAAETKGIFKVAGQKAEPVYLEGVLPVNVLAKTKRALQNNHGENFVFTPNLGNIGPHRVTISIKTDNANAENSLTVIFLPLKVSFGLALAGLFLIVIYQTTKSKKETCIL</sequence>
<dbReference type="Proteomes" id="UP000034797">
    <property type="component" value="Unassembled WGS sequence"/>
</dbReference>
<keyword evidence="1" id="KW-1133">Transmembrane helix</keyword>
<keyword evidence="1" id="KW-0472">Membrane</keyword>